<keyword evidence="5" id="KW-0325">Glycoprotein</keyword>
<dbReference type="EMBL" id="NKXS01003495">
    <property type="protein sequence ID" value="PIN09604.1"/>
    <property type="molecule type" value="Genomic_DNA"/>
</dbReference>
<dbReference type="AlphaFoldDB" id="A0A2G9GWE6"/>
<gene>
    <name evidence="7" type="ORF">CDL12_17812</name>
</gene>
<accession>A0A2G9GWE6</accession>
<keyword evidence="2 7" id="KW-0121">Carboxypeptidase</keyword>
<dbReference type="SUPFAM" id="SSF53474">
    <property type="entry name" value="alpha/beta-Hydrolases"/>
    <property type="match status" value="1"/>
</dbReference>
<organism evidence="7 8">
    <name type="scientific">Handroanthus impetiginosus</name>
    <dbReference type="NCBI Taxonomy" id="429701"/>
    <lineage>
        <taxon>Eukaryota</taxon>
        <taxon>Viridiplantae</taxon>
        <taxon>Streptophyta</taxon>
        <taxon>Embryophyta</taxon>
        <taxon>Tracheophyta</taxon>
        <taxon>Spermatophyta</taxon>
        <taxon>Magnoliopsida</taxon>
        <taxon>eudicotyledons</taxon>
        <taxon>Gunneridae</taxon>
        <taxon>Pentapetalae</taxon>
        <taxon>asterids</taxon>
        <taxon>lamiids</taxon>
        <taxon>Lamiales</taxon>
        <taxon>Bignoniaceae</taxon>
        <taxon>Crescentiina</taxon>
        <taxon>Tabebuia alliance</taxon>
        <taxon>Handroanthus</taxon>
    </lineage>
</organism>
<dbReference type="STRING" id="429701.A0A2G9GWE6"/>
<protein>
    <submittedName>
        <fullName evidence="7">Carboxypeptidase C</fullName>
        <ecNumber evidence="7">3.4.16.5</ecNumber>
    </submittedName>
</protein>
<evidence type="ECO:0000256" key="2">
    <source>
        <dbReference type="ARBA" id="ARBA00022645"/>
    </source>
</evidence>
<evidence type="ECO:0000256" key="4">
    <source>
        <dbReference type="ARBA" id="ARBA00022801"/>
    </source>
</evidence>
<dbReference type="Proteomes" id="UP000231279">
    <property type="component" value="Unassembled WGS sequence"/>
</dbReference>
<keyword evidence="8" id="KW-1185">Reference proteome</keyword>
<dbReference type="InterPro" id="IPR033124">
    <property type="entry name" value="Ser_caboxypep_his_AS"/>
</dbReference>
<dbReference type="EC" id="3.4.16.5" evidence="7"/>
<comment type="caution">
    <text evidence="7">The sequence shown here is derived from an EMBL/GenBank/DDBJ whole genome shotgun (WGS) entry which is preliminary data.</text>
</comment>
<evidence type="ECO:0000256" key="5">
    <source>
        <dbReference type="ARBA" id="ARBA00023180"/>
    </source>
</evidence>
<reference evidence="8" key="1">
    <citation type="journal article" date="2018" name="Gigascience">
        <title>Genome assembly of the Pink Ipe (Handroanthus impetiginosus, Bignoniaceae), a highly valued, ecologically keystone Neotropical timber forest tree.</title>
        <authorList>
            <person name="Silva-Junior O.B."/>
            <person name="Grattapaglia D."/>
            <person name="Novaes E."/>
            <person name="Collevatti R.G."/>
        </authorList>
    </citation>
    <scope>NUCLEOTIDE SEQUENCE [LARGE SCALE GENOMIC DNA]</scope>
    <source>
        <strain evidence="8">cv. UFG-1</strain>
    </source>
</reference>
<comment type="similarity">
    <text evidence="1">Belongs to the peptidase S10 family.</text>
</comment>
<evidence type="ECO:0000313" key="8">
    <source>
        <dbReference type="Proteomes" id="UP000231279"/>
    </source>
</evidence>
<name>A0A2G9GWE6_9LAMI</name>
<dbReference type="GO" id="GO:0006508">
    <property type="term" value="P:proteolysis"/>
    <property type="evidence" value="ECO:0007669"/>
    <property type="project" value="UniProtKB-KW"/>
</dbReference>
<proteinExistence type="inferred from homology"/>
<keyword evidence="3" id="KW-0645">Protease</keyword>
<feature type="signal peptide" evidence="6">
    <location>
        <begin position="1"/>
        <end position="21"/>
    </location>
</feature>
<keyword evidence="6" id="KW-0732">Signal</keyword>
<dbReference type="InterPro" id="IPR001563">
    <property type="entry name" value="Peptidase_S10"/>
</dbReference>
<keyword evidence="4 7" id="KW-0378">Hydrolase</keyword>
<evidence type="ECO:0000256" key="6">
    <source>
        <dbReference type="SAM" id="SignalP"/>
    </source>
</evidence>
<sequence length="244" mass="27417">MPTSHSHCILLLLSLFSFVASFSADYLPSSTPRSSKKQAEKFIRELNLFPRHDVNILEDNSAVSAPKLIEKSIQFPYLSDSGTTYYDIRKKCIGSLCYDFSNVEDFLNQISVKKALGVGDIEFVSCSSVVYDAMTEDRMKNFAVGLPELLQEGIKLLVYAGEYDLICNWLGNSRWVDNMEWSGQKEFVSAPTVPFTVDGVKAGLQKSYGPLTFLKVYNAGHLVPMDQPEASLEMLRRWIQGKTL</sequence>
<dbReference type="Gene3D" id="3.40.50.1820">
    <property type="entry name" value="alpha/beta hydrolase"/>
    <property type="match status" value="1"/>
</dbReference>
<evidence type="ECO:0000256" key="1">
    <source>
        <dbReference type="ARBA" id="ARBA00009431"/>
    </source>
</evidence>
<dbReference type="OrthoDB" id="443318at2759"/>
<evidence type="ECO:0000313" key="7">
    <source>
        <dbReference type="EMBL" id="PIN09604.1"/>
    </source>
</evidence>
<evidence type="ECO:0000256" key="3">
    <source>
        <dbReference type="ARBA" id="ARBA00022670"/>
    </source>
</evidence>
<dbReference type="GO" id="GO:0004185">
    <property type="term" value="F:serine-type carboxypeptidase activity"/>
    <property type="evidence" value="ECO:0007669"/>
    <property type="project" value="UniProtKB-EC"/>
</dbReference>
<dbReference type="Pfam" id="PF00450">
    <property type="entry name" value="Peptidase_S10"/>
    <property type="match status" value="1"/>
</dbReference>
<feature type="chain" id="PRO_5013661483" evidence="6">
    <location>
        <begin position="22"/>
        <end position="244"/>
    </location>
</feature>
<dbReference type="PROSITE" id="PS00560">
    <property type="entry name" value="CARBOXYPEPT_SER_HIS"/>
    <property type="match status" value="1"/>
</dbReference>
<dbReference type="InterPro" id="IPR029058">
    <property type="entry name" value="AB_hydrolase_fold"/>
</dbReference>